<dbReference type="Gene3D" id="3.40.190.10">
    <property type="entry name" value="Periplasmic binding protein-like II"/>
    <property type="match status" value="2"/>
</dbReference>
<comment type="subcellular location">
    <subcellularLocation>
        <location evidence="1">Periplasm</location>
    </subcellularLocation>
</comment>
<evidence type="ECO:0000256" key="1">
    <source>
        <dbReference type="ARBA" id="ARBA00004418"/>
    </source>
</evidence>
<dbReference type="Pfam" id="PF13416">
    <property type="entry name" value="SBP_bac_8"/>
    <property type="match status" value="1"/>
</dbReference>
<dbReference type="PANTHER" id="PTHR30222:SF17">
    <property type="entry name" value="SPERMIDINE_PUTRESCINE-BINDING PERIPLASMIC PROTEIN"/>
    <property type="match status" value="1"/>
</dbReference>
<evidence type="ECO:0000256" key="5">
    <source>
        <dbReference type="SAM" id="Coils"/>
    </source>
</evidence>
<keyword evidence="4" id="KW-0574">Periplasm</keyword>
<reference evidence="7 8" key="1">
    <citation type="submission" date="2022-03" db="EMBL/GenBank/DDBJ databases">
        <title>Novel taxa within the pig intestine.</title>
        <authorList>
            <person name="Wylensek D."/>
            <person name="Bishof K."/>
            <person name="Afrizal A."/>
            <person name="Clavel T."/>
        </authorList>
    </citation>
    <scope>NUCLEOTIDE SEQUENCE [LARGE SCALE GENOMIC DNA]</scope>
    <source>
        <strain evidence="7 8">CLA-KB-P66</strain>
    </source>
</reference>
<dbReference type="RefSeq" id="WP_370396680.1">
    <property type="nucleotide sequence ID" value="NZ_JALBUT010000003.1"/>
</dbReference>
<dbReference type="PROSITE" id="PS51257">
    <property type="entry name" value="PROKAR_LIPOPROTEIN"/>
    <property type="match status" value="1"/>
</dbReference>
<gene>
    <name evidence="7" type="ORF">MOX91_03440</name>
</gene>
<dbReference type="EMBL" id="JALBUT010000003">
    <property type="protein sequence ID" value="MDX8415232.1"/>
    <property type="molecule type" value="Genomic_DNA"/>
</dbReference>
<feature type="chain" id="PRO_5045136239" evidence="6">
    <location>
        <begin position="19"/>
        <end position="343"/>
    </location>
</feature>
<sequence>MKKIISIVLACACALAFFGCGPKKPVLHVYMWSDYISPESVECFEKEFNCKVIIDTFDSNEMMYAKIKAGGSGYDLIQPSSYMAKIMNDQKMLLPLDKSKIPNQKYIDKDFLKNNALDKNMDYSMPYMVCYAVVAYDADKIKNLPDTWNVFSNPEFKKRSTVLNDIRELIGIALKVNGFSFNSTNEAELQKAKETILKWRENVAKFDNEGYKTGIATGEYVLVHGYSGDLAQVLLEKPNLKLMFPKEGLSISCDDWAIPADAKNADLAHAFMNYMAEPEIAVQNMEFSQYDAVNTEARKLMPEELRNAPAMNIPQEVLNKSEVIMDLGADNEKYNKIWDEIKM</sequence>
<accession>A0ABU4WFA2</accession>
<dbReference type="PANTHER" id="PTHR30222">
    <property type="entry name" value="SPERMIDINE/PUTRESCINE-BINDING PERIPLASMIC PROTEIN"/>
    <property type="match status" value="1"/>
</dbReference>
<organism evidence="7 8">
    <name type="scientific">Intestinicryptomonas porci</name>
    <dbReference type="NCBI Taxonomy" id="2926320"/>
    <lineage>
        <taxon>Bacteria</taxon>
        <taxon>Pseudomonadati</taxon>
        <taxon>Verrucomicrobiota</taxon>
        <taxon>Opitutia</taxon>
        <taxon>Opitutales</taxon>
        <taxon>Intestinicryptomonaceae</taxon>
        <taxon>Intestinicryptomonas</taxon>
    </lineage>
</organism>
<feature type="signal peptide" evidence="6">
    <location>
        <begin position="1"/>
        <end position="18"/>
    </location>
</feature>
<dbReference type="InterPro" id="IPR001188">
    <property type="entry name" value="Sperm_putr-bd"/>
</dbReference>
<proteinExistence type="predicted"/>
<name>A0ABU4WFA2_9BACT</name>
<dbReference type="PRINTS" id="PR00909">
    <property type="entry name" value="SPERMDNBNDNG"/>
</dbReference>
<dbReference type="SUPFAM" id="SSF53850">
    <property type="entry name" value="Periplasmic binding protein-like II"/>
    <property type="match status" value="1"/>
</dbReference>
<keyword evidence="8" id="KW-1185">Reference proteome</keyword>
<dbReference type="InterPro" id="IPR006059">
    <property type="entry name" value="SBP"/>
</dbReference>
<dbReference type="Proteomes" id="UP001275932">
    <property type="component" value="Unassembled WGS sequence"/>
</dbReference>
<dbReference type="CDD" id="cd13590">
    <property type="entry name" value="PBP2_PotD_PotF_like"/>
    <property type="match status" value="1"/>
</dbReference>
<feature type="coiled-coil region" evidence="5">
    <location>
        <begin position="182"/>
        <end position="209"/>
    </location>
</feature>
<keyword evidence="5" id="KW-0175">Coiled coil</keyword>
<keyword evidence="3 6" id="KW-0732">Signal</keyword>
<evidence type="ECO:0000256" key="2">
    <source>
        <dbReference type="ARBA" id="ARBA00022448"/>
    </source>
</evidence>
<comment type="caution">
    <text evidence="7">The sequence shown here is derived from an EMBL/GenBank/DDBJ whole genome shotgun (WGS) entry which is preliminary data.</text>
</comment>
<dbReference type="PIRSF" id="PIRSF019574">
    <property type="entry name" value="Periplasmic_polyamine_BP"/>
    <property type="match status" value="1"/>
</dbReference>
<evidence type="ECO:0000256" key="3">
    <source>
        <dbReference type="ARBA" id="ARBA00022729"/>
    </source>
</evidence>
<evidence type="ECO:0000256" key="6">
    <source>
        <dbReference type="SAM" id="SignalP"/>
    </source>
</evidence>
<evidence type="ECO:0000313" key="8">
    <source>
        <dbReference type="Proteomes" id="UP001275932"/>
    </source>
</evidence>
<evidence type="ECO:0000313" key="7">
    <source>
        <dbReference type="EMBL" id="MDX8415232.1"/>
    </source>
</evidence>
<evidence type="ECO:0000256" key="4">
    <source>
        <dbReference type="ARBA" id="ARBA00022764"/>
    </source>
</evidence>
<keyword evidence="2" id="KW-0813">Transport</keyword>
<protein>
    <submittedName>
        <fullName evidence="7">Spermidine/putrescine ABC transporter substrate-binding protein</fullName>
    </submittedName>
</protein>